<proteinExistence type="predicted"/>
<dbReference type="Proteomes" id="UP000587800">
    <property type="component" value="Unassembled WGS sequence"/>
</dbReference>
<evidence type="ECO:0000256" key="1">
    <source>
        <dbReference type="ARBA" id="ARBA00004613"/>
    </source>
</evidence>
<keyword evidence="2" id="KW-0964">Secreted</keyword>
<accession>A0ABR6SYZ7</accession>
<evidence type="ECO:0000313" key="4">
    <source>
        <dbReference type="EMBL" id="MBC1510849.1"/>
    </source>
</evidence>
<evidence type="ECO:0000313" key="5">
    <source>
        <dbReference type="Proteomes" id="UP000587800"/>
    </source>
</evidence>
<gene>
    <name evidence="4" type="ORF">HCJ59_13240</name>
</gene>
<dbReference type="InterPro" id="IPR027797">
    <property type="entry name" value="PT-TG_dom"/>
</dbReference>
<comment type="subcellular location">
    <subcellularLocation>
        <location evidence="1">Secreted</location>
    </subcellularLocation>
</comment>
<dbReference type="RefSeq" id="WP_185344898.1">
    <property type="nucleotide sequence ID" value="NZ_JAASTU010000002.1"/>
</dbReference>
<dbReference type="EMBL" id="JAASUB010000017">
    <property type="protein sequence ID" value="MBC1510849.1"/>
    <property type="molecule type" value="Genomic_DNA"/>
</dbReference>
<feature type="domain" description="Pre-toxin TG" evidence="3">
    <location>
        <begin position="97"/>
        <end position="152"/>
    </location>
</feature>
<name>A0ABR6SYZ7_9LIST</name>
<keyword evidence="5" id="KW-1185">Reference proteome</keyword>
<comment type="caution">
    <text evidence="4">The sequence shown here is derived from an EMBL/GenBank/DDBJ whole genome shotgun (WGS) entry which is preliminary data.</text>
</comment>
<protein>
    <recommendedName>
        <fullName evidence="3">Pre-toxin TG domain-containing protein</fullName>
    </recommendedName>
</protein>
<reference evidence="4 5" key="1">
    <citation type="submission" date="2020-03" db="EMBL/GenBank/DDBJ databases">
        <title>Soil Listeria distribution.</title>
        <authorList>
            <person name="Liao J."/>
            <person name="Wiedmann M."/>
        </authorList>
    </citation>
    <scope>NUCLEOTIDE SEQUENCE [LARGE SCALE GENOMIC DNA]</scope>
    <source>
        <strain evidence="4 5">FSL L7-1515</strain>
    </source>
</reference>
<dbReference type="Pfam" id="PF14449">
    <property type="entry name" value="PT-TG"/>
    <property type="match status" value="1"/>
</dbReference>
<evidence type="ECO:0000259" key="3">
    <source>
        <dbReference type="Pfam" id="PF14449"/>
    </source>
</evidence>
<organism evidence="4 5">
    <name type="scientific">Listeria immobilis</name>
    <dbReference type="NCBI Taxonomy" id="2713502"/>
    <lineage>
        <taxon>Bacteria</taxon>
        <taxon>Bacillati</taxon>
        <taxon>Bacillota</taxon>
        <taxon>Bacilli</taxon>
        <taxon>Bacillales</taxon>
        <taxon>Listeriaceae</taxon>
        <taxon>Listeria</taxon>
    </lineage>
</organism>
<sequence>MIPSQEKLAWANTIRAFQQKKEAQEEPDTTGRTYTRIDLGNGTYIWAWSKDGRTLTQDDIQFTVKHDKWAGKDGGLGKMLAQAEAMKAEAKNFDPVKAIKEIADLFTPIGDGVRVMTGEDPITGDKLSWGERGLSLLFIIPLAKVGKYGAKGFKFVYEGVEDANKIHKKADKVKEAEKSTKKADGAISSGKNIFNYTNKVKEHMANPERAVPAQTLKEAIKGGTPMPDPRGSSATMYYSEIYINNKKYNFEVLYDKATNTIYHFKYDRRPLGPLPEVPKK</sequence>
<evidence type="ECO:0000256" key="2">
    <source>
        <dbReference type="ARBA" id="ARBA00022525"/>
    </source>
</evidence>